<protein>
    <submittedName>
        <fullName evidence="2">Uncharacterized protein</fullName>
    </submittedName>
</protein>
<dbReference type="EMBL" id="LODT01000037">
    <property type="protein sequence ID" value="KYQ90586.1"/>
    <property type="molecule type" value="Genomic_DNA"/>
</dbReference>
<gene>
    <name evidence="2" type="ORF">DLAC_11764</name>
</gene>
<organism evidence="2 3">
    <name type="scientific">Tieghemostelium lacteum</name>
    <name type="common">Slime mold</name>
    <name type="synonym">Dictyostelium lacteum</name>
    <dbReference type="NCBI Taxonomy" id="361077"/>
    <lineage>
        <taxon>Eukaryota</taxon>
        <taxon>Amoebozoa</taxon>
        <taxon>Evosea</taxon>
        <taxon>Eumycetozoa</taxon>
        <taxon>Dictyostelia</taxon>
        <taxon>Dictyosteliales</taxon>
        <taxon>Raperosteliaceae</taxon>
        <taxon>Tieghemostelium</taxon>
    </lineage>
</organism>
<evidence type="ECO:0000313" key="3">
    <source>
        <dbReference type="Proteomes" id="UP000076078"/>
    </source>
</evidence>
<dbReference type="Proteomes" id="UP000076078">
    <property type="component" value="Unassembled WGS sequence"/>
</dbReference>
<evidence type="ECO:0000313" key="2">
    <source>
        <dbReference type="EMBL" id="KYQ90586.1"/>
    </source>
</evidence>
<keyword evidence="3" id="KW-1185">Reference proteome</keyword>
<accession>A0A151Z9G5</accession>
<feature type="region of interest" description="Disordered" evidence="1">
    <location>
        <begin position="1"/>
        <end position="61"/>
    </location>
</feature>
<dbReference type="AlphaFoldDB" id="A0A151Z9G5"/>
<comment type="caution">
    <text evidence="2">The sequence shown here is derived from an EMBL/GenBank/DDBJ whole genome shotgun (WGS) entry which is preliminary data.</text>
</comment>
<reference evidence="2 3" key="1">
    <citation type="submission" date="2015-12" db="EMBL/GenBank/DDBJ databases">
        <title>Dictyostelia acquired genes for synthesis and detection of signals that induce cell-type specialization by lateral gene transfer from prokaryotes.</title>
        <authorList>
            <person name="Gloeckner G."/>
            <person name="Schaap P."/>
        </authorList>
    </citation>
    <scope>NUCLEOTIDE SEQUENCE [LARGE SCALE GENOMIC DNA]</scope>
    <source>
        <strain evidence="2 3">TK</strain>
    </source>
</reference>
<dbReference type="InParanoid" id="A0A151Z9G5"/>
<sequence>MLEDLQESNRKKSSKKRNFDEFSQQVVPVDQIPSHPDSNELDFADDEYDGSESDVDDDDVQKKVVLYPKEKLHYSFPSKKRSKSSKTGLRGIYHKSLFFALANA</sequence>
<feature type="compositionally biased region" description="Acidic residues" evidence="1">
    <location>
        <begin position="39"/>
        <end position="59"/>
    </location>
</feature>
<evidence type="ECO:0000256" key="1">
    <source>
        <dbReference type="SAM" id="MobiDB-lite"/>
    </source>
</evidence>
<name>A0A151Z9G5_TIELA</name>
<proteinExistence type="predicted"/>